<proteinExistence type="predicted"/>
<accession>A0AB35FY21</accession>
<reference evidence="3 4" key="1">
    <citation type="submission" date="2021-05" db="EMBL/GenBank/DDBJ databases">
        <title>Pangenome of Leuconostoc gelidum warrants species status for Leuconostoc gelidum subsp. gasicomitatum.</title>
        <authorList>
            <person name="Johansson P."/>
            <person name="Sade E."/>
            <person name="Hultman J."/>
            <person name="Auvinen P."/>
            <person name="Bjorkroth J."/>
        </authorList>
    </citation>
    <scope>NUCLEOTIDE SEQUENCE</scope>
    <source>
        <strain evidence="2 4">AMKR21</strain>
        <strain evidence="3">C220d</strain>
    </source>
</reference>
<feature type="transmembrane region" description="Helical" evidence="1">
    <location>
        <begin position="12"/>
        <end position="34"/>
    </location>
</feature>
<evidence type="ECO:0000313" key="4">
    <source>
        <dbReference type="Proteomes" id="UP000705994"/>
    </source>
</evidence>
<evidence type="ECO:0000313" key="5">
    <source>
        <dbReference type="Proteomes" id="UP000727071"/>
    </source>
</evidence>
<dbReference type="Proteomes" id="UP000705994">
    <property type="component" value="Unassembled WGS sequence"/>
</dbReference>
<dbReference type="Proteomes" id="UP000727071">
    <property type="component" value="Unassembled WGS sequence"/>
</dbReference>
<evidence type="ECO:0008006" key="6">
    <source>
        <dbReference type="Google" id="ProtNLM"/>
    </source>
</evidence>
<dbReference type="EMBL" id="JAHBFV010000006">
    <property type="protein sequence ID" value="MBZ6015377.1"/>
    <property type="molecule type" value="Genomic_DNA"/>
</dbReference>
<dbReference type="EMBL" id="JAHBFX010000005">
    <property type="protein sequence ID" value="MBZ5999753.1"/>
    <property type="molecule type" value="Genomic_DNA"/>
</dbReference>
<sequence>MIMLKNSSAAFTLLESLIAVIITGLVFMTIQFSLSLLKPQVQTPLDITLRAVTHQIEVQKYILVSAHTDHVILKNNEEKLMKLTVYKNRLQISAVGAGQIIMAQNISQLTIFDRTTYLELEVVNCQGQKASGLLYLKKGENHD</sequence>
<protein>
    <recommendedName>
        <fullName evidence="6">Competence protein ComGF</fullName>
    </recommendedName>
</protein>
<evidence type="ECO:0000256" key="1">
    <source>
        <dbReference type="SAM" id="Phobius"/>
    </source>
</evidence>
<keyword evidence="1" id="KW-0812">Transmembrane</keyword>
<name>A0AB35FY21_LEUGE</name>
<organism evidence="3 5">
    <name type="scientific">Leuconostoc gelidum subsp. gelidum</name>
    <dbReference type="NCBI Taxonomy" id="1607839"/>
    <lineage>
        <taxon>Bacteria</taxon>
        <taxon>Bacillati</taxon>
        <taxon>Bacillota</taxon>
        <taxon>Bacilli</taxon>
        <taxon>Lactobacillales</taxon>
        <taxon>Lactobacillaceae</taxon>
        <taxon>Leuconostoc</taxon>
        <taxon>Leuconostoc gelidum group</taxon>
    </lineage>
</organism>
<evidence type="ECO:0000313" key="2">
    <source>
        <dbReference type="EMBL" id="MBZ5999753.1"/>
    </source>
</evidence>
<dbReference type="AlphaFoldDB" id="A0AB35FY21"/>
<gene>
    <name evidence="3" type="ORF">KII88_02335</name>
    <name evidence="2" type="ORF">KIJ07_04855</name>
</gene>
<keyword evidence="1" id="KW-1133">Transmembrane helix</keyword>
<evidence type="ECO:0000313" key="3">
    <source>
        <dbReference type="EMBL" id="MBZ6015377.1"/>
    </source>
</evidence>
<keyword evidence="4" id="KW-1185">Reference proteome</keyword>
<keyword evidence="1" id="KW-0472">Membrane</keyword>
<comment type="caution">
    <text evidence="3">The sequence shown here is derived from an EMBL/GenBank/DDBJ whole genome shotgun (WGS) entry which is preliminary data.</text>
</comment>